<sequence length="509" mass="55582">MPSRRQTNRRRKQKNKEQQPRHHNQQPIASIQQTRHSLTRPVDSIQQPFYPIQQTTDTIHQPFQSIPHPPPKRLSAEFLSSLRSPFLGVPHPSPTGTSKGQPNIEIPKVQSRINSPSPNIQNVNSSISKSTKLDGLTLRSNSENSEVFRENSASSVTENVFAADHTHSQSHHEQILPKNVEFSSSSLPQAQLDSTAPARARGNESIILTSPGADTVPHQQNRFLKSSDSTMLSETTPAFQHGMKNGAALWIQSTQPSSTPSSHGRDISLDEKSSETTIQPDFANSAIPATLMHLMGLEENSSPIDLDNLVSAQQANSLQEPRGSLSLQMKNPTSSEGTNSLGEGRNVTLASTETGIPSKSTYFENLDLTEAPNVNSKQQVMKFSNGKNATISDVTTLNIEHPKELLYETYHNGRGSFNSTIALPESSATFSTEPMPLLLTTTESSNEATIMQTKSTIPSVLEVHETESKLRGSEEYPLYPSATVPTASPSKISGGVSTQTQNSVNPIWT</sequence>
<dbReference type="RefSeq" id="XP_047735773.1">
    <property type="nucleotide sequence ID" value="XM_047879817.1"/>
</dbReference>
<evidence type="ECO:0000313" key="3">
    <source>
        <dbReference type="RefSeq" id="XP_047735773.1"/>
    </source>
</evidence>
<reference evidence="3" key="1">
    <citation type="submission" date="2025-08" db="UniProtKB">
        <authorList>
            <consortium name="RefSeq"/>
        </authorList>
    </citation>
    <scope>IDENTIFICATION</scope>
</reference>
<feature type="compositionally biased region" description="Polar residues" evidence="1">
    <location>
        <begin position="25"/>
        <end position="36"/>
    </location>
</feature>
<dbReference type="GeneID" id="125177657"/>
<feature type="compositionally biased region" description="Basic and acidic residues" evidence="1">
    <location>
        <begin position="263"/>
        <end position="274"/>
    </location>
</feature>
<protein>
    <submittedName>
        <fullName evidence="3">Uncharacterized protein LOC125177657</fullName>
    </submittedName>
</protein>
<dbReference type="KEGG" id="hazt:125177657"/>
<dbReference type="AlphaFoldDB" id="A0A979FFT2"/>
<evidence type="ECO:0000256" key="1">
    <source>
        <dbReference type="SAM" id="MobiDB-lite"/>
    </source>
</evidence>
<keyword evidence="2" id="KW-1185">Reference proteome</keyword>
<organism evidence="2 3">
    <name type="scientific">Hyalella azteca</name>
    <name type="common">Amphipod</name>
    <dbReference type="NCBI Taxonomy" id="294128"/>
    <lineage>
        <taxon>Eukaryota</taxon>
        <taxon>Metazoa</taxon>
        <taxon>Ecdysozoa</taxon>
        <taxon>Arthropoda</taxon>
        <taxon>Crustacea</taxon>
        <taxon>Multicrustacea</taxon>
        <taxon>Malacostraca</taxon>
        <taxon>Eumalacostraca</taxon>
        <taxon>Peracarida</taxon>
        <taxon>Amphipoda</taxon>
        <taxon>Senticaudata</taxon>
        <taxon>Talitrida</taxon>
        <taxon>Talitroidea</taxon>
        <taxon>Hyalellidae</taxon>
        <taxon>Hyalella</taxon>
    </lineage>
</organism>
<feature type="region of interest" description="Disordered" evidence="1">
    <location>
        <begin position="489"/>
        <end position="509"/>
    </location>
</feature>
<feature type="compositionally biased region" description="Polar residues" evidence="1">
    <location>
        <begin position="44"/>
        <end position="64"/>
    </location>
</feature>
<name>A0A979FFT2_HYAAZ</name>
<evidence type="ECO:0000313" key="2">
    <source>
        <dbReference type="Proteomes" id="UP000694843"/>
    </source>
</evidence>
<proteinExistence type="predicted"/>
<feature type="region of interest" description="Disordered" evidence="1">
    <location>
        <begin position="253"/>
        <end position="279"/>
    </location>
</feature>
<feature type="compositionally biased region" description="Basic residues" evidence="1">
    <location>
        <begin position="1"/>
        <end position="14"/>
    </location>
</feature>
<feature type="compositionally biased region" description="Polar residues" evidence="1">
    <location>
        <begin position="315"/>
        <end position="341"/>
    </location>
</feature>
<accession>A0A979FFT2</accession>
<feature type="compositionally biased region" description="Low complexity" evidence="1">
    <location>
        <begin position="253"/>
        <end position="262"/>
    </location>
</feature>
<feature type="region of interest" description="Disordered" evidence="1">
    <location>
        <begin position="315"/>
        <end position="344"/>
    </location>
</feature>
<feature type="region of interest" description="Disordered" evidence="1">
    <location>
        <begin position="1"/>
        <end position="74"/>
    </location>
</feature>
<gene>
    <name evidence="3" type="primary">LOC125177657</name>
</gene>
<dbReference type="Proteomes" id="UP000694843">
    <property type="component" value="Unplaced"/>
</dbReference>
<feature type="non-terminal residue" evidence="3">
    <location>
        <position position="509"/>
    </location>
</feature>